<proteinExistence type="predicted"/>
<evidence type="ECO:0000313" key="1">
    <source>
        <dbReference type="EMBL" id="EBW4471822.1"/>
    </source>
</evidence>
<protein>
    <submittedName>
        <fullName evidence="1">Uncharacterized protein</fullName>
    </submittedName>
</protein>
<comment type="caution">
    <text evidence="1">The sequence shown here is derived from an EMBL/GenBank/DDBJ whole genome shotgun (WGS) entry which is preliminary data.</text>
</comment>
<gene>
    <name evidence="1" type="ORF">DPK62_25355</name>
    <name evidence="2" type="ORF">G4I95_004417</name>
</gene>
<reference evidence="2" key="1">
    <citation type="journal article" date="2018" name="Genome Biol.">
        <title>SKESA: strategic k-mer extension for scrupulous assemblies.</title>
        <authorList>
            <person name="Souvorov A."/>
            <person name="Agarwala R."/>
            <person name="Lipman D.J."/>
        </authorList>
    </citation>
    <scope>NUCLEOTIDE SEQUENCE</scope>
    <source>
        <strain evidence="2">10-8458</strain>
    </source>
</reference>
<dbReference type="EMBL" id="AAHIJD010000082">
    <property type="protein sequence ID" value="EBW4471822.1"/>
    <property type="molecule type" value="Genomic_DNA"/>
</dbReference>
<reference evidence="2" key="3">
    <citation type="submission" date="2018-07" db="EMBL/GenBank/DDBJ databases">
        <authorList>
            <consortium name="NCBI Pathogen Detection Project"/>
        </authorList>
    </citation>
    <scope>NUCLEOTIDE SEQUENCE</scope>
    <source>
        <strain evidence="2">10-8458</strain>
    </source>
</reference>
<evidence type="ECO:0000313" key="2">
    <source>
        <dbReference type="EMBL" id="HAE6197126.1"/>
    </source>
</evidence>
<accession>A0A5W2M0L1</accession>
<name>A0A5W2M0L1_SALET</name>
<organism evidence="1">
    <name type="scientific">Salmonella enterica subsp. enterica serovar Lattenkamp</name>
    <dbReference type="NCBI Taxonomy" id="2564671"/>
    <lineage>
        <taxon>Bacteria</taxon>
        <taxon>Pseudomonadati</taxon>
        <taxon>Pseudomonadota</taxon>
        <taxon>Gammaproteobacteria</taxon>
        <taxon>Enterobacterales</taxon>
        <taxon>Enterobacteriaceae</taxon>
        <taxon>Salmonella</taxon>
    </lineage>
</organism>
<reference evidence="1" key="2">
    <citation type="submission" date="2018-06" db="EMBL/GenBank/DDBJ databases">
        <authorList>
            <person name="Ashton P.M."/>
            <person name="Dallman T."/>
            <person name="Nair S."/>
            <person name="De Pinna E."/>
            <person name="Peters T."/>
            <person name="Grant K."/>
        </authorList>
    </citation>
    <scope>NUCLEOTIDE SEQUENCE [LARGE SCALE GENOMIC DNA]</scope>
    <source>
        <strain evidence="1">149361</strain>
    </source>
</reference>
<dbReference type="AlphaFoldDB" id="A0A5W2M0L1"/>
<dbReference type="Proteomes" id="UP000839639">
    <property type="component" value="Unassembled WGS sequence"/>
</dbReference>
<sequence length="263" mass="29957">MIHPVEFVYKSLTSMLIPFMPEPENVHGKCSCCERPAEAFGSLGYRFMNSYRQPVMHCLQCQTFFVSAPDILGLESPKKISSQRFGMWPGVGVLINIQKCSPVLLAPPGVVNKLPSLFFEKVNVITATASQQPEYLFNADLRYPFIYIQDFGRKTYELVRSLRISYSSDAVYACCDTLMTHTNEANFIINLEQAKALHAQMKNLGRRETNIFIRTVELLVHGRISPVDASDIFKKNDMAYLVRMLPADPHQRMTLLRILKKVL</sequence>
<dbReference type="EMBL" id="DAASNA010000024">
    <property type="protein sequence ID" value="HAE6197126.1"/>
    <property type="molecule type" value="Genomic_DNA"/>
</dbReference>